<keyword evidence="5" id="KW-1185">Reference proteome</keyword>
<dbReference type="EMBL" id="MTKT01000548">
    <property type="protein sequence ID" value="OWM90323.1"/>
    <property type="molecule type" value="Genomic_DNA"/>
</dbReference>
<reference evidence="3 5" key="3">
    <citation type="submission" date="2017-11" db="EMBL/GenBank/DDBJ databases">
        <title>De-novo sequencing of pomegranate (Punica granatum L.) genome.</title>
        <authorList>
            <person name="Akparov Z."/>
            <person name="Amiraslanov A."/>
            <person name="Hajiyeva S."/>
            <person name="Abbasov M."/>
            <person name="Kaur K."/>
            <person name="Hamwieh A."/>
            <person name="Solovyev V."/>
            <person name="Salamov A."/>
            <person name="Braich B."/>
            <person name="Kosarev P."/>
            <person name="Mahmoud A."/>
            <person name="Hajiyev E."/>
            <person name="Babayeva S."/>
            <person name="Izzatullayeva V."/>
            <person name="Mammadov A."/>
            <person name="Mammadov A."/>
            <person name="Sharifova S."/>
            <person name="Ojaghi J."/>
            <person name="Eynullazada K."/>
            <person name="Bayramov B."/>
            <person name="Abdulazimova A."/>
            <person name="Shahmuradov I."/>
        </authorList>
    </citation>
    <scope>NUCLEOTIDE SEQUENCE [LARGE SCALE GENOMIC DNA]</scope>
    <source>
        <strain evidence="3">AG2017</strain>
        <strain evidence="5">cv. AG2017</strain>
        <tissue evidence="3">Leaf</tissue>
    </source>
</reference>
<gene>
    <name evidence="2" type="ORF">CDL15_Pgr014625</name>
    <name evidence="3" type="ORF">CRG98_009248</name>
</gene>
<dbReference type="AlphaFoldDB" id="A0A218XZ83"/>
<evidence type="ECO:0000313" key="4">
    <source>
        <dbReference type="Proteomes" id="UP000197138"/>
    </source>
</evidence>
<organism evidence="2 4">
    <name type="scientific">Punica granatum</name>
    <name type="common">Pomegranate</name>
    <dbReference type="NCBI Taxonomy" id="22663"/>
    <lineage>
        <taxon>Eukaryota</taxon>
        <taxon>Viridiplantae</taxon>
        <taxon>Streptophyta</taxon>
        <taxon>Embryophyta</taxon>
        <taxon>Tracheophyta</taxon>
        <taxon>Spermatophyta</taxon>
        <taxon>Magnoliopsida</taxon>
        <taxon>eudicotyledons</taxon>
        <taxon>Gunneridae</taxon>
        <taxon>Pentapetalae</taxon>
        <taxon>rosids</taxon>
        <taxon>malvids</taxon>
        <taxon>Myrtales</taxon>
        <taxon>Lythraceae</taxon>
        <taxon>Punica</taxon>
    </lineage>
</organism>
<dbReference type="GeneID" id="116188894"/>
<evidence type="ECO:0000256" key="1">
    <source>
        <dbReference type="SAM" id="Phobius"/>
    </source>
</evidence>
<protein>
    <recommendedName>
        <fullName evidence="6">Transmembrane protein</fullName>
    </recommendedName>
</protein>
<accession>A0A218XZ83</accession>
<name>A0A218XZ83_PUNGR</name>
<evidence type="ECO:0000313" key="3">
    <source>
        <dbReference type="EMBL" id="PKI70368.1"/>
    </source>
</evidence>
<dbReference type="PANTHER" id="PTHR33237">
    <property type="entry name" value="F2P16.13 PROTEIN-RELATED"/>
    <property type="match status" value="1"/>
</dbReference>
<reference evidence="2" key="2">
    <citation type="submission" date="2017-06" db="EMBL/GenBank/DDBJ databases">
        <title>The pomegranate genome and the genomics of punicalagin biosynthesis.</title>
        <authorList>
            <person name="Xu C."/>
        </authorList>
    </citation>
    <scope>NUCLEOTIDE SEQUENCE [LARGE SCALE GENOMIC DNA]</scope>
    <source>
        <tissue evidence="2">Fresh leaf</tissue>
    </source>
</reference>
<evidence type="ECO:0000313" key="2">
    <source>
        <dbReference type="EMBL" id="OWM90323.1"/>
    </source>
</evidence>
<dbReference type="EMBL" id="PGOL01000459">
    <property type="protein sequence ID" value="PKI70368.1"/>
    <property type="molecule type" value="Genomic_DNA"/>
</dbReference>
<comment type="caution">
    <text evidence="2">The sequence shown here is derived from an EMBL/GenBank/DDBJ whole genome shotgun (WGS) entry which is preliminary data.</text>
</comment>
<evidence type="ECO:0008006" key="6">
    <source>
        <dbReference type="Google" id="ProtNLM"/>
    </source>
</evidence>
<dbReference type="Proteomes" id="UP000233551">
    <property type="component" value="Unassembled WGS sequence"/>
</dbReference>
<keyword evidence="1" id="KW-0472">Membrane</keyword>
<sequence>MAQENQSGHQKQWKVNWLVPVSAFMVLFAKIRAARHSNKLKTTLSGGSYTSRSLWSTGNKKAKKRKKGMSFLNQEGIDRVLEQEEQQQIKGEGEGMFGDGGVWQRSILMGGKCDPLNFSGVIYYDEKGRKLNQLPPRSPRSSPFPV</sequence>
<dbReference type="OrthoDB" id="755532at2759"/>
<reference evidence="4" key="1">
    <citation type="journal article" date="2017" name="Plant J.">
        <title>The pomegranate (Punica granatum L.) genome and the genomics of punicalagin biosynthesis.</title>
        <authorList>
            <person name="Qin G."/>
            <person name="Xu C."/>
            <person name="Ming R."/>
            <person name="Tang H."/>
            <person name="Guyot R."/>
            <person name="Kramer E.M."/>
            <person name="Hu Y."/>
            <person name="Yi X."/>
            <person name="Qi Y."/>
            <person name="Xu X."/>
            <person name="Gao Z."/>
            <person name="Pan H."/>
            <person name="Jian J."/>
            <person name="Tian Y."/>
            <person name="Yue Z."/>
            <person name="Xu Y."/>
        </authorList>
    </citation>
    <scope>NUCLEOTIDE SEQUENCE [LARGE SCALE GENOMIC DNA]</scope>
    <source>
        <strain evidence="4">cv. Dabenzi</strain>
    </source>
</reference>
<dbReference type="PANTHER" id="PTHR33237:SF46">
    <property type="entry name" value="OS01G0606100 PROTEIN"/>
    <property type="match status" value="1"/>
</dbReference>
<dbReference type="STRING" id="22663.A0A218XZ83"/>
<proteinExistence type="predicted"/>
<dbReference type="Proteomes" id="UP000197138">
    <property type="component" value="Unassembled WGS sequence"/>
</dbReference>
<feature type="transmembrane region" description="Helical" evidence="1">
    <location>
        <begin position="15"/>
        <end position="31"/>
    </location>
</feature>
<evidence type="ECO:0000313" key="5">
    <source>
        <dbReference type="Proteomes" id="UP000233551"/>
    </source>
</evidence>
<keyword evidence="1" id="KW-0812">Transmembrane</keyword>
<keyword evidence="1" id="KW-1133">Transmembrane helix</keyword>